<reference evidence="2" key="1">
    <citation type="journal article" date="2023" name="PLoS Negl. Trop. Dis.">
        <title>A genome sequence for Biomphalaria pfeifferi, the major vector snail for the human-infecting parasite Schistosoma mansoni.</title>
        <authorList>
            <person name="Bu L."/>
            <person name="Lu L."/>
            <person name="Laidemitt M.R."/>
            <person name="Zhang S.M."/>
            <person name="Mutuku M."/>
            <person name="Mkoji G."/>
            <person name="Steinauer M."/>
            <person name="Loker E.S."/>
        </authorList>
    </citation>
    <scope>NUCLEOTIDE SEQUENCE</scope>
    <source>
        <strain evidence="2">KasaAsao</strain>
    </source>
</reference>
<keyword evidence="1" id="KW-0472">Membrane</keyword>
<keyword evidence="1" id="KW-1133">Transmembrane helix</keyword>
<dbReference type="Proteomes" id="UP001233172">
    <property type="component" value="Unassembled WGS sequence"/>
</dbReference>
<name>A0AAD8AR42_BIOPF</name>
<feature type="transmembrane region" description="Helical" evidence="1">
    <location>
        <begin position="6"/>
        <end position="28"/>
    </location>
</feature>
<organism evidence="2 3">
    <name type="scientific">Biomphalaria pfeifferi</name>
    <name type="common">Bloodfluke planorb</name>
    <name type="synonym">Freshwater snail</name>
    <dbReference type="NCBI Taxonomy" id="112525"/>
    <lineage>
        <taxon>Eukaryota</taxon>
        <taxon>Metazoa</taxon>
        <taxon>Spiralia</taxon>
        <taxon>Lophotrochozoa</taxon>
        <taxon>Mollusca</taxon>
        <taxon>Gastropoda</taxon>
        <taxon>Heterobranchia</taxon>
        <taxon>Euthyneura</taxon>
        <taxon>Panpulmonata</taxon>
        <taxon>Hygrophila</taxon>
        <taxon>Lymnaeoidea</taxon>
        <taxon>Planorbidae</taxon>
        <taxon>Biomphalaria</taxon>
    </lineage>
</organism>
<evidence type="ECO:0000313" key="2">
    <source>
        <dbReference type="EMBL" id="KAK0040813.1"/>
    </source>
</evidence>
<dbReference type="AlphaFoldDB" id="A0AAD8AR42"/>
<accession>A0AAD8AR42</accession>
<keyword evidence="3" id="KW-1185">Reference proteome</keyword>
<gene>
    <name evidence="2" type="ORF">Bpfe_029762</name>
</gene>
<keyword evidence="1" id="KW-0812">Transmembrane</keyword>
<reference evidence="2" key="2">
    <citation type="submission" date="2023-04" db="EMBL/GenBank/DDBJ databases">
        <authorList>
            <person name="Bu L."/>
            <person name="Lu L."/>
            <person name="Laidemitt M.R."/>
            <person name="Zhang S.M."/>
            <person name="Mutuku M."/>
            <person name="Mkoji G."/>
            <person name="Steinauer M."/>
            <person name="Loker E.S."/>
        </authorList>
    </citation>
    <scope>NUCLEOTIDE SEQUENCE</scope>
    <source>
        <strain evidence="2">KasaAsao</strain>
        <tissue evidence="2">Whole Snail</tissue>
    </source>
</reference>
<dbReference type="EMBL" id="JASAOG010000303">
    <property type="protein sequence ID" value="KAK0040813.1"/>
    <property type="molecule type" value="Genomic_DNA"/>
</dbReference>
<proteinExistence type="predicted"/>
<evidence type="ECO:0000313" key="3">
    <source>
        <dbReference type="Proteomes" id="UP001233172"/>
    </source>
</evidence>
<protein>
    <submittedName>
        <fullName evidence="2">Uncharacterized protein</fullName>
    </submittedName>
</protein>
<comment type="caution">
    <text evidence="2">The sequence shown here is derived from an EMBL/GenBank/DDBJ whole genome shotgun (WGS) entry which is preliminary data.</text>
</comment>
<evidence type="ECO:0000256" key="1">
    <source>
        <dbReference type="SAM" id="Phobius"/>
    </source>
</evidence>
<sequence length="72" mass="8129">METDCALLRMLVAILLFTMELSTFQILLTRFCTVTDPSAVSEPVTDISKKYCFTDGVWSPQMINMICSLKDT</sequence>